<dbReference type="PANTHER" id="PTHR30093:SF47">
    <property type="entry name" value="TYPE IV PILUS NON-CORE MINOR PILIN PILE"/>
    <property type="match status" value="1"/>
</dbReference>
<evidence type="ECO:0000313" key="5">
    <source>
        <dbReference type="Proteomes" id="UP000313645"/>
    </source>
</evidence>
<comment type="caution">
    <text evidence="4">The sequence shown here is derived from an EMBL/GenBank/DDBJ whole genome shotgun (WGS) entry which is preliminary data.</text>
</comment>
<dbReference type="Gene3D" id="3.30.700.10">
    <property type="entry name" value="Glycoprotein, Type 4 Pilin"/>
    <property type="match status" value="1"/>
</dbReference>
<gene>
    <name evidence="4" type="ORF">EZI54_17535</name>
</gene>
<keyword evidence="5" id="KW-1185">Reference proteome</keyword>
<evidence type="ECO:0000313" key="4">
    <source>
        <dbReference type="EMBL" id="TBW50990.1"/>
    </source>
</evidence>
<dbReference type="Proteomes" id="UP000313645">
    <property type="component" value="Unassembled WGS sequence"/>
</dbReference>
<keyword evidence="3" id="KW-0472">Membrane</keyword>
<dbReference type="InterPro" id="IPR000983">
    <property type="entry name" value="Bac_GSPG_pilin"/>
</dbReference>
<protein>
    <submittedName>
        <fullName evidence="4">Prepilin-type N-terminal cleavage/methylation domain-containing protein</fullName>
    </submittedName>
</protein>
<keyword evidence="1" id="KW-0488">Methylation</keyword>
<organism evidence="4 5">
    <name type="scientific">Marinobacter halodurans</name>
    <dbReference type="NCBI Taxonomy" id="2528979"/>
    <lineage>
        <taxon>Bacteria</taxon>
        <taxon>Pseudomonadati</taxon>
        <taxon>Pseudomonadota</taxon>
        <taxon>Gammaproteobacteria</taxon>
        <taxon>Pseudomonadales</taxon>
        <taxon>Marinobacteraceae</taxon>
        <taxon>Marinobacter</taxon>
    </lineage>
</organism>
<dbReference type="Pfam" id="PF16732">
    <property type="entry name" value="ComP_DUS"/>
    <property type="match status" value="1"/>
</dbReference>
<feature type="transmembrane region" description="Helical" evidence="3">
    <location>
        <begin position="12"/>
        <end position="35"/>
    </location>
</feature>
<evidence type="ECO:0000256" key="1">
    <source>
        <dbReference type="ARBA" id="ARBA00022481"/>
    </source>
</evidence>
<accession>A0ABY1ZI95</accession>
<dbReference type="NCBIfam" id="TIGR02532">
    <property type="entry name" value="IV_pilin_GFxxxE"/>
    <property type="match status" value="1"/>
</dbReference>
<dbReference type="InterPro" id="IPR031982">
    <property type="entry name" value="PilE-like"/>
</dbReference>
<feature type="compositionally biased region" description="Polar residues" evidence="2">
    <location>
        <begin position="136"/>
        <end position="150"/>
    </location>
</feature>
<dbReference type="PANTHER" id="PTHR30093">
    <property type="entry name" value="GENERAL SECRETION PATHWAY PROTEIN G"/>
    <property type="match status" value="1"/>
</dbReference>
<keyword evidence="3" id="KW-1133">Transmembrane helix</keyword>
<name>A0ABY1ZI95_9GAMM</name>
<dbReference type="PROSITE" id="PS00409">
    <property type="entry name" value="PROKAR_NTER_METHYL"/>
    <property type="match status" value="1"/>
</dbReference>
<feature type="region of interest" description="Disordered" evidence="2">
    <location>
        <begin position="136"/>
        <end position="161"/>
    </location>
</feature>
<sequence>MRSMRAVQERGFTLIELMIVVAIVAIIAAIAYPSYLDQVKSTRRGDAEGALMSFSNAMERYYTQNGTYLGADGAAPPAAFSATLTAPAASVFPDEAPIDGNPKSYNLRIYNLQANSYVLRAIPKGPQAGDGYLELSSTGARGWDSDNSGGALSASEKSWDQ</sequence>
<evidence type="ECO:0000256" key="3">
    <source>
        <dbReference type="SAM" id="Phobius"/>
    </source>
</evidence>
<keyword evidence="3" id="KW-0812">Transmembrane</keyword>
<dbReference type="Pfam" id="PF07963">
    <property type="entry name" value="N_methyl"/>
    <property type="match status" value="1"/>
</dbReference>
<dbReference type="PRINTS" id="PR00813">
    <property type="entry name" value="BCTERIALGSPG"/>
</dbReference>
<dbReference type="SUPFAM" id="SSF54523">
    <property type="entry name" value="Pili subunits"/>
    <property type="match status" value="1"/>
</dbReference>
<dbReference type="InterPro" id="IPR045584">
    <property type="entry name" value="Pilin-like"/>
</dbReference>
<dbReference type="InterPro" id="IPR012902">
    <property type="entry name" value="N_methyl_site"/>
</dbReference>
<proteinExistence type="predicted"/>
<evidence type="ECO:0000256" key="2">
    <source>
        <dbReference type="SAM" id="MobiDB-lite"/>
    </source>
</evidence>
<reference evidence="4 5" key="1">
    <citation type="submission" date="2019-02" db="EMBL/GenBank/DDBJ databases">
        <title>Marinobacter halodurans sp. nov., a marine bacterium isolated from sea tidal flat.</title>
        <authorList>
            <person name="Yoo Y."/>
            <person name="Lee D.W."/>
            <person name="Kim B.S."/>
            <person name="Kim J.-J."/>
        </authorList>
    </citation>
    <scope>NUCLEOTIDE SEQUENCE [LARGE SCALE GENOMIC DNA]</scope>
    <source>
        <strain evidence="4 5">YJ-S3-2</strain>
    </source>
</reference>
<dbReference type="EMBL" id="SJDL01000032">
    <property type="protein sequence ID" value="TBW50990.1"/>
    <property type="molecule type" value="Genomic_DNA"/>
</dbReference>